<keyword evidence="2" id="KW-1185">Reference proteome</keyword>
<evidence type="ECO:0000313" key="1">
    <source>
        <dbReference type="EMBL" id="TWG21987.1"/>
    </source>
</evidence>
<sequence length="167" mass="17910">MLERVGPLESAAQRELFGTAEFVPPDPPDRLRRFTARAARDLMAGWLSSAMVVVPHGTRPALPGTAEQACPRGSVQPSGEVYRPALLKRLGSKGVLIIGSDSVATVDGDGDVHTVPLADALLIEGDGRFWLAHPGHGCVTDVSDQSAAVVRLRSVLPPRRVRQEHRL</sequence>
<name>A0A561WDP0_9ACTN</name>
<organism evidence="1 2">
    <name type="scientific">Micromonospora palomenae</name>
    <dbReference type="NCBI Taxonomy" id="1461247"/>
    <lineage>
        <taxon>Bacteria</taxon>
        <taxon>Bacillati</taxon>
        <taxon>Actinomycetota</taxon>
        <taxon>Actinomycetes</taxon>
        <taxon>Micromonosporales</taxon>
        <taxon>Micromonosporaceae</taxon>
        <taxon>Micromonospora</taxon>
    </lineage>
</organism>
<evidence type="ECO:0000313" key="2">
    <source>
        <dbReference type="Proteomes" id="UP000319927"/>
    </source>
</evidence>
<protein>
    <submittedName>
        <fullName evidence="1">Uncharacterized protein</fullName>
    </submittedName>
</protein>
<comment type="caution">
    <text evidence="1">The sequence shown here is derived from an EMBL/GenBank/DDBJ whole genome shotgun (WGS) entry which is preliminary data.</text>
</comment>
<dbReference type="EMBL" id="VIXA01000002">
    <property type="protein sequence ID" value="TWG21987.1"/>
    <property type="molecule type" value="Genomic_DNA"/>
</dbReference>
<reference evidence="1 2" key="1">
    <citation type="submission" date="2019-06" db="EMBL/GenBank/DDBJ databases">
        <title>Sequencing the genomes of 1000 actinobacteria strains.</title>
        <authorList>
            <person name="Klenk H.-P."/>
        </authorList>
    </citation>
    <scope>NUCLEOTIDE SEQUENCE [LARGE SCALE GENOMIC DNA]</scope>
    <source>
        <strain evidence="1 2">DSM 102131</strain>
    </source>
</reference>
<accession>A0A561WDP0</accession>
<dbReference type="AlphaFoldDB" id="A0A561WDP0"/>
<dbReference type="Proteomes" id="UP000319927">
    <property type="component" value="Unassembled WGS sequence"/>
</dbReference>
<proteinExistence type="predicted"/>
<gene>
    <name evidence="1" type="ORF">FHX75_12505</name>
</gene>